<evidence type="ECO:0000259" key="10">
    <source>
        <dbReference type="PROSITE" id="PS51352"/>
    </source>
</evidence>
<evidence type="ECO:0000256" key="1">
    <source>
        <dbReference type="ARBA" id="ARBA00008987"/>
    </source>
</evidence>
<reference evidence="11 12" key="1">
    <citation type="journal article" date="2014" name="Mol. Ecol.">
        <title>Evolution of Synechococcus.</title>
        <authorList>
            <person name="Dvorak P."/>
            <person name="Casamatta D."/>
            <person name="Hasler P."/>
            <person name="Poulickova A."/>
            <person name="Ondrej V."/>
            <person name="Sanges R."/>
        </authorList>
    </citation>
    <scope>NUCLEOTIDE SEQUENCE [LARGE SCALE GENOMIC DNA]</scope>
    <source>
        <strain evidence="11 12">CAUP A 1101</strain>
    </source>
</reference>
<protein>
    <recommendedName>
        <fullName evidence="6 7">Thioredoxin</fullName>
    </recommendedName>
</protein>
<keyword evidence="2" id="KW-0813">Transport</keyword>
<proteinExistence type="inferred from homology"/>
<dbReference type="PRINTS" id="PR00421">
    <property type="entry name" value="THIOREDOXIN"/>
</dbReference>
<keyword evidence="3" id="KW-0249">Electron transport</keyword>
<dbReference type="FunFam" id="3.40.30.10:FF:000001">
    <property type="entry name" value="Thioredoxin"/>
    <property type="match status" value="1"/>
</dbReference>
<name>A0A098TPQ1_9CYAN</name>
<dbReference type="NCBIfam" id="TIGR01068">
    <property type="entry name" value="thioredoxin"/>
    <property type="match status" value="1"/>
</dbReference>
<evidence type="ECO:0000256" key="4">
    <source>
        <dbReference type="ARBA" id="ARBA00023157"/>
    </source>
</evidence>
<dbReference type="InterPro" id="IPR036249">
    <property type="entry name" value="Thioredoxin-like_sf"/>
</dbReference>
<dbReference type="InterPro" id="IPR005746">
    <property type="entry name" value="Thioredoxin"/>
</dbReference>
<dbReference type="Pfam" id="PF00085">
    <property type="entry name" value="Thioredoxin"/>
    <property type="match status" value="1"/>
</dbReference>
<dbReference type="Proteomes" id="UP000030170">
    <property type="component" value="Unassembled WGS sequence"/>
</dbReference>
<dbReference type="PANTHER" id="PTHR45663:SF15">
    <property type="entry name" value="THIOREDOXIN Y1, CHLOROPLASTIC"/>
    <property type="match status" value="1"/>
</dbReference>
<feature type="site" description="Contributes to redox potential value" evidence="8">
    <location>
        <position position="32"/>
    </location>
</feature>
<sequence length="105" mass="11976">MAVKKQFTSFPEMLTGSDLPLLVDFYAPWCGPCQMMAPILEQVGTRLKDRLRVVKINTENYPQLASQYQVQVLPTLVLFKQGQPVERIEGMMTAEPLIQRLHSLL</sequence>
<evidence type="ECO:0000256" key="3">
    <source>
        <dbReference type="ARBA" id="ARBA00022982"/>
    </source>
</evidence>
<dbReference type="PIRSF" id="PIRSF000077">
    <property type="entry name" value="Thioredoxin"/>
    <property type="match status" value="1"/>
</dbReference>
<dbReference type="PROSITE" id="PS00194">
    <property type="entry name" value="THIOREDOXIN_1"/>
    <property type="match status" value="1"/>
</dbReference>
<gene>
    <name evidence="11" type="ORF">DO97_05690</name>
</gene>
<dbReference type="GO" id="GO:0005737">
    <property type="term" value="C:cytoplasm"/>
    <property type="evidence" value="ECO:0007669"/>
    <property type="project" value="TreeGrafter"/>
</dbReference>
<accession>A0A098TPQ1</accession>
<evidence type="ECO:0000256" key="2">
    <source>
        <dbReference type="ARBA" id="ARBA00022448"/>
    </source>
</evidence>
<dbReference type="InterPro" id="IPR013766">
    <property type="entry name" value="Thioredoxin_domain"/>
</dbReference>
<evidence type="ECO:0000256" key="9">
    <source>
        <dbReference type="PIRSR" id="PIRSR000077-4"/>
    </source>
</evidence>
<dbReference type="RefSeq" id="WP_036530438.1">
    <property type="nucleotide sequence ID" value="NZ_JJML01000002.1"/>
</dbReference>
<feature type="domain" description="Thioredoxin" evidence="10">
    <location>
        <begin position="1"/>
        <end position="105"/>
    </location>
</feature>
<dbReference type="PANTHER" id="PTHR45663">
    <property type="entry name" value="GEO12009P1"/>
    <property type="match status" value="1"/>
</dbReference>
<dbReference type="PROSITE" id="PS51352">
    <property type="entry name" value="THIOREDOXIN_2"/>
    <property type="match status" value="1"/>
</dbReference>
<evidence type="ECO:0000313" key="11">
    <source>
        <dbReference type="EMBL" id="KGF73862.1"/>
    </source>
</evidence>
<dbReference type="InterPro" id="IPR017937">
    <property type="entry name" value="Thioredoxin_CS"/>
</dbReference>
<dbReference type="SUPFAM" id="SSF52833">
    <property type="entry name" value="Thioredoxin-like"/>
    <property type="match status" value="1"/>
</dbReference>
<keyword evidence="5 9" id="KW-0676">Redox-active center</keyword>
<dbReference type="STRING" id="1497020.DO97_05690"/>
<evidence type="ECO:0000256" key="8">
    <source>
        <dbReference type="PIRSR" id="PIRSR000077-1"/>
    </source>
</evidence>
<feature type="disulfide bond" description="Redox-active" evidence="9">
    <location>
        <begin position="30"/>
        <end position="33"/>
    </location>
</feature>
<dbReference type="AlphaFoldDB" id="A0A098TPQ1"/>
<evidence type="ECO:0000256" key="7">
    <source>
        <dbReference type="PIRNR" id="PIRNR000077"/>
    </source>
</evidence>
<organism evidence="11 12">
    <name type="scientific">Neosynechococcus sphagnicola sy1</name>
    <dbReference type="NCBI Taxonomy" id="1497020"/>
    <lineage>
        <taxon>Bacteria</taxon>
        <taxon>Bacillati</taxon>
        <taxon>Cyanobacteriota</taxon>
        <taxon>Cyanophyceae</taxon>
        <taxon>Neosynechococcales</taxon>
        <taxon>Neosynechococcaceae</taxon>
        <taxon>Neosynechococcus</taxon>
    </lineage>
</organism>
<feature type="active site" description="Nucleophile" evidence="8">
    <location>
        <position position="33"/>
    </location>
</feature>
<dbReference type="CDD" id="cd02947">
    <property type="entry name" value="TRX_family"/>
    <property type="match status" value="1"/>
</dbReference>
<keyword evidence="12" id="KW-1185">Reference proteome</keyword>
<keyword evidence="4 9" id="KW-1015">Disulfide bond</keyword>
<dbReference type="EMBL" id="JJML01000002">
    <property type="protein sequence ID" value="KGF73862.1"/>
    <property type="molecule type" value="Genomic_DNA"/>
</dbReference>
<evidence type="ECO:0000313" key="12">
    <source>
        <dbReference type="Proteomes" id="UP000030170"/>
    </source>
</evidence>
<feature type="active site" description="Nucleophile" evidence="8">
    <location>
        <position position="30"/>
    </location>
</feature>
<comment type="similarity">
    <text evidence="1 7">Belongs to the thioredoxin family.</text>
</comment>
<dbReference type="OrthoDB" id="530955at2"/>
<comment type="caution">
    <text evidence="11">The sequence shown here is derived from an EMBL/GenBank/DDBJ whole genome shotgun (WGS) entry which is preliminary data.</text>
</comment>
<evidence type="ECO:0000256" key="5">
    <source>
        <dbReference type="ARBA" id="ARBA00023284"/>
    </source>
</evidence>
<feature type="site" description="Contributes to redox potential value" evidence="8">
    <location>
        <position position="31"/>
    </location>
</feature>
<evidence type="ECO:0000256" key="6">
    <source>
        <dbReference type="NCBIfam" id="TIGR01068"/>
    </source>
</evidence>
<feature type="site" description="Deprotonates C-terminal active site Cys" evidence="8">
    <location>
        <position position="24"/>
    </location>
</feature>
<dbReference type="Gene3D" id="3.40.30.10">
    <property type="entry name" value="Glutaredoxin"/>
    <property type="match status" value="1"/>
</dbReference>
<dbReference type="GO" id="GO:0015035">
    <property type="term" value="F:protein-disulfide reductase activity"/>
    <property type="evidence" value="ECO:0007669"/>
    <property type="project" value="UniProtKB-UniRule"/>
</dbReference>